<dbReference type="Proteomes" id="UP000659047">
    <property type="component" value="Unassembled WGS sequence"/>
</dbReference>
<keyword evidence="1" id="KW-0472">Membrane</keyword>
<name>A0A8K0V3T6_9ENTR</name>
<dbReference type="EMBL" id="JAEPBH010000036">
    <property type="protein sequence ID" value="MBK4716306.1"/>
    <property type="molecule type" value="Genomic_DNA"/>
</dbReference>
<organism evidence="2 3">
    <name type="scientific">Tenebrionibacter intestinalis</name>
    <dbReference type="NCBI Taxonomy" id="2799638"/>
    <lineage>
        <taxon>Bacteria</taxon>
        <taxon>Pseudomonadati</taxon>
        <taxon>Pseudomonadota</taxon>
        <taxon>Gammaproteobacteria</taxon>
        <taxon>Enterobacterales</taxon>
        <taxon>Enterobacteriaceae</taxon>
        <taxon>Tenebrionibacter/Tenebrionicola group</taxon>
        <taxon>Tenebrionibacter</taxon>
    </lineage>
</organism>
<evidence type="ECO:0000313" key="3">
    <source>
        <dbReference type="Proteomes" id="UP000659047"/>
    </source>
</evidence>
<gene>
    <name evidence="2" type="ORF">JJB97_13410</name>
</gene>
<dbReference type="RefSeq" id="WP_097364360.1">
    <property type="nucleotide sequence ID" value="NZ_JAEPBH010000036.1"/>
</dbReference>
<keyword evidence="1" id="KW-0812">Transmembrane</keyword>
<feature type="transmembrane region" description="Helical" evidence="1">
    <location>
        <begin position="171"/>
        <end position="188"/>
    </location>
</feature>
<evidence type="ECO:0000256" key="1">
    <source>
        <dbReference type="SAM" id="Phobius"/>
    </source>
</evidence>
<keyword evidence="3" id="KW-1185">Reference proteome</keyword>
<sequence>MSIFNCYKTQPDGYARFEMLGKPMEGEFYRYDSFDDIDPKVGYIRPFDKVIRQQLIDNLQTRQSIDLQRFIAKDDLIICDAYVTDKHIQSPYQIVIDRFDFIDKYELVTDQEAIRSCRVDLLQRQYILASNLKEPKETMDSINAEYLRWITPCYEPLRYERKWSTKHREGLLRFGALVVIAVLAYFHFR</sequence>
<comment type="caution">
    <text evidence="2">The sequence shown here is derived from an EMBL/GenBank/DDBJ whole genome shotgun (WGS) entry which is preliminary data.</text>
</comment>
<accession>A0A8K0V3T6</accession>
<keyword evidence="1" id="KW-1133">Transmembrane helix</keyword>
<protein>
    <submittedName>
        <fullName evidence="2">Uncharacterized protein</fullName>
    </submittedName>
</protein>
<reference evidence="2" key="1">
    <citation type="submission" date="2021-01" db="EMBL/GenBank/DDBJ databases">
        <title>Intestinitalea alba gen. nov., sp. nov., a novel genus of the family Enterobacteriaceae, isolated from the gut of the plastic-eating mealworm Tenebrio molitor L.</title>
        <authorList>
            <person name="Yang Y."/>
        </authorList>
    </citation>
    <scope>NUCLEOTIDE SEQUENCE</scope>
    <source>
        <strain evidence="2">BIT-L3</strain>
    </source>
</reference>
<dbReference type="AlphaFoldDB" id="A0A8K0V3T6"/>
<proteinExistence type="predicted"/>
<evidence type="ECO:0000313" key="2">
    <source>
        <dbReference type="EMBL" id="MBK4716306.1"/>
    </source>
</evidence>